<sequence>MEYTLSMTFLTETDEKYSLSISGVRTNLNSEEVSALMDIILENDIFISKKGSIVSKYAAKITERQVTSFDI</sequence>
<dbReference type="RefSeq" id="WP_055265420.1">
    <property type="nucleotide sequence ID" value="NZ_CABIXQ010000009.1"/>
</dbReference>
<evidence type="ECO:0000313" key="2">
    <source>
        <dbReference type="Proteomes" id="UP000095594"/>
    </source>
</evidence>
<proteinExistence type="predicted"/>
<protein>
    <submittedName>
        <fullName evidence="1">Protein of uncharacterized function (DUF2922)</fullName>
    </submittedName>
</protein>
<dbReference type="EMBL" id="CYZX01000009">
    <property type="protein sequence ID" value="CUO45352.1"/>
    <property type="molecule type" value="Genomic_DNA"/>
</dbReference>
<dbReference type="AlphaFoldDB" id="A0A174F4S4"/>
<reference evidence="1 2" key="1">
    <citation type="submission" date="2015-09" db="EMBL/GenBank/DDBJ databases">
        <authorList>
            <consortium name="Pathogen Informatics"/>
        </authorList>
    </citation>
    <scope>NUCLEOTIDE SEQUENCE [LARGE SCALE GENOMIC DNA]</scope>
    <source>
        <strain evidence="1 2">2789STDY5834856</strain>
    </source>
</reference>
<accession>A0A174F4S4</accession>
<name>A0A174F4S4_9CLOT</name>
<evidence type="ECO:0000313" key="1">
    <source>
        <dbReference type="EMBL" id="CUO45352.1"/>
    </source>
</evidence>
<organism evidence="1 2">
    <name type="scientific">Clostridium disporicum</name>
    <dbReference type="NCBI Taxonomy" id="84024"/>
    <lineage>
        <taxon>Bacteria</taxon>
        <taxon>Bacillati</taxon>
        <taxon>Bacillota</taxon>
        <taxon>Clostridia</taxon>
        <taxon>Eubacteriales</taxon>
        <taxon>Clostridiaceae</taxon>
        <taxon>Clostridium</taxon>
    </lineage>
</organism>
<dbReference type="Pfam" id="PF11148">
    <property type="entry name" value="DUF2922"/>
    <property type="match status" value="1"/>
</dbReference>
<dbReference type="Proteomes" id="UP000095594">
    <property type="component" value="Unassembled WGS sequence"/>
</dbReference>
<dbReference type="OrthoDB" id="9795264at2"/>
<gene>
    <name evidence="1" type="ORF">ERS852471_01596</name>
</gene>
<dbReference type="InterPro" id="IPR021321">
    <property type="entry name" value="DUF2922"/>
</dbReference>